<reference evidence="4" key="1">
    <citation type="submission" date="2021-06" db="EMBL/GenBank/DDBJ databases">
        <title>Parelaphostrongylus tenuis whole genome reference sequence.</title>
        <authorList>
            <person name="Garwood T.J."/>
            <person name="Larsen P.A."/>
            <person name="Fountain-Jones N.M."/>
            <person name="Garbe J.R."/>
            <person name="Macchietto M.G."/>
            <person name="Kania S.A."/>
            <person name="Gerhold R.W."/>
            <person name="Richards J.E."/>
            <person name="Wolf T.M."/>
        </authorList>
    </citation>
    <scope>NUCLEOTIDE SEQUENCE</scope>
    <source>
        <strain evidence="4">MNPRO001-30</strain>
        <tissue evidence="4">Meninges</tissue>
    </source>
</reference>
<dbReference type="GO" id="GO:0005737">
    <property type="term" value="C:cytoplasm"/>
    <property type="evidence" value="ECO:0007669"/>
    <property type="project" value="TreeGrafter"/>
</dbReference>
<gene>
    <name evidence="4" type="ORF">KIN20_006769</name>
</gene>
<comment type="similarity">
    <text evidence="1 2">Belongs to the peptidase C12 family.</text>
</comment>
<feature type="domain" description="UCH catalytic" evidence="3">
    <location>
        <begin position="1"/>
        <end position="72"/>
    </location>
</feature>
<dbReference type="SUPFAM" id="SSF54001">
    <property type="entry name" value="Cysteine proteinases"/>
    <property type="match status" value="1"/>
</dbReference>
<dbReference type="Gene3D" id="3.30.1490.420">
    <property type="entry name" value="Ubiquitin carboxyl-terminal hydrolase, domain 2"/>
    <property type="match status" value="1"/>
</dbReference>
<keyword evidence="5" id="KW-1185">Reference proteome</keyword>
<dbReference type="Proteomes" id="UP001196413">
    <property type="component" value="Unassembled WGS sequence"/>
</dbReference>
<dbReference type="PROSITE" id="PS52048">
    <property type="entry name" value="UCH_DOMAIN"/>
    <property type="match status" value="1"/>
</dbReference>
<dbReference type="PANTHER" id="PTHR10589:SF17">
    <property type="entry name" value="UBIQUITIN CARBOXYL-TERMINAL HYDROLASE"/>
    <property type="match status" value="1"/>
</dbReference>
<dbReference type="EMBL" id="JAHQIW010000957">
    <property type="protein sequence ID" value="KAJ1350863.1"/>
    <property type="molecule type" value="Genomic_DNA"/>
</dbReference>
<evidence type="ECO:0000313" key="5">
    <source>
        <dbReference type="Proteomes" id="UP001196413"/>
    </source>
</evidence>
<accession>A0AAD5QG74</accession>
<sequence>MGDTEEPADVEHHFICYVIKNGQLYEINSCAPFPRSLGEVSDESLVSAAGKHIKKLMLDVADISCSAMALVRST</sequence>
<dbReference type="InterPro" id="IPR038765">
    <property type="entry name" value="Papain-like_cys_pep_sf"/>
</dbReference>
<dbReference type="GO" id="GO:0006511">
    <property type="term" value="P:ubiquitin-dependent protein catabolic process"/>
    <property type="evidence" value="ECO:0007669"/>
    <property type="project" value="InterPro"/>
</dbReference>
<comment type="caution">
    <text evidence="4">The sequence shown here is derived from an EMBL/GenBank/DDBJ whole genome shotgun (WGS) entry which is preliminary data.</text>
</comment>
<evidence type="ECO:0000259" key="3">
    <source>
        <dbReference type="PROSITE" id="PS52048"/>
    </source>
</evidence>
<dbReference type="Pfam" id="PF01088">
    <property type="entry name" value="Peptidase_C12"/>
    <property type="match status" value="1"/>
</dbReference>
<proteinExistence type="inferred from homology"/>
<dbReference type="GO" id="GO:0004843">
    <property type="term" value="F:cysteine-type deubiquitinase activity"/>
    <property type="evidence" value="ECO:0007669"/>
    <property type="project" value="InterPro"/>
</dbReference>
<comment type="caution">
    <text evidence="2">Lacks conserved residue(s) required for the propagation of feature annotation.</text>
</comment>
<name>A0AAD5QG74_PARTN</name>
<dbReference type="PANTHER" id="PTHR10589">
    <property type="entry name" value="UBIQUITIN CARBOXYL-TERMINAL HYDROLASE"/>
    <property type="match status" value="1"/>
</dbReference>
<dbReference type="GO" id="GO:0016579">
    <property type="term" value="P:protein deubiquitination"/>
    <property type="evidence" value="ECO:0007669"/>
    <property type="project" value="TreeGrafter"/>
</dbReference>
<evidence type="ECO:0000313" key="4">
    <source>
        <dbReference type="EMBL" id="KAJ1350863.1"/>
    </source>
</evidence>
<organism evidence="4 5">
    <name type="scientific">Parelaphostrongylus tenuis</name>
    <name type="common">Meningeal worm</name>
    <dbReference type="NCBI Taxonomy" id="148309"/>
    <lineage>
        <taxon>Eukaryota</taxon>
        <taxon>Metazoa</taxon>
        <taxon>Ecdysozoa</taxon>
        <taxon>Nematoda</taxon>
        <taxon>Chromadorea</taxon>
        <taxon>Rhabditida</taxon>
        <taxon>Rhabditina</taxon>
        <taxon>Rhabditomorpha</taxon>
        <taxon>Strongyloidea</taxon>
        <taxon>Metastrongylidae</taxon>
        <taxon>Parelaphostrongylus</taxon>
    </lineage>
</organism>
<dbReference type="AlphaFoldDB" id="A0AAD5QG74"/>
<evidence type="ECO:0000256" key="1">
    <source>
        <dbReference type="ARBA" id="ARBA00009326"/>
    </source>
</evidence>
<protein>
    <recommendedName>
        <fullName evidence="3">UCH catalytic domain-containing protein</fullName>
    </recommendedName>
</protein>
<evidence type="ECO:0000256" key="2">
    <source>
        <dbReference type="PROSITE-ProRule" id="PRU01393"/>
    </source>
</evidence>
<dbReference type="InterPro" id="IPR001578">
    <property type="entry name" value="Peptidase_C12_UCH"/>
</dbReference>